<sequence>MPKLPKSVACVLLLLILIIPFVLLELRGIEAYPAVLLPSGDRVVTTSDGIVTFGMTELVAVHSDGQEEIIDPQAFFGNIPIDYWQPIARRGFGLDPEVITSFSLGVWTLSAKFSPQANAQQQQQLQAWMNQRLEFLNLKDIETVRVRYPKVFFDIDSQTEVSREVTRYFDYELD</sequence>
<keyword evidence="2" id="KW-1185">Reference proteome</keyword>
<name>A0A8J7A6D9_9CYAN</name>
<dbReference type="RefSeq" id="WP_193905388.1">
    <property type="nucleotide sequence ID" value="NZ_JADEXG010000008.1"/>
</dbReference>
<evidence type="ECO:0000313" key="1">
    <source>
        <dbReference type="EMBL" id="MBE9076735.1"/>
    </source>
</evidence>
<evidence type="ECO:0000313" key="2">
    <source>
        <dbReference type="Proteomes" id="UP000636505"/>
    </source>
</evidence>
<accession>A0A8J7A6D9</accession>
<gene>
    <name evidence="1" type="ORF">IQ241_05390</name>
</gene>
<dbReference type="EMBL" id="JADEXG010000008">
    <property type="protein sequence ID" value="MBE9076735.1"/>
    <property type="molecule type" value="Genomic_DNA"/>
</dbReference>
<protein>
    <submittedName>
        <fullName evidence="1">Uncharacterized protein</fullName>
    </submittedName>
</protein>
<reference evidence="1" key="1">
    <citation type="submission" date="2020-10" db="EMBL/GenBank/DDBJ databases">
        <authorList>
            <person name="Castelo-Branco R."/>
            <person name="Eusebio N."/>
            <person name="Adriana R."/>
            <person name="Vieira A."/>
            <person name="Brugerolle De Fraissinette N."/>
            <person name="Rezende De Castro R."/>
            <person name="Schneider M.P."/>
            <person name="Vasconcelos V."/>
            <person name="Leao P.N."/>
        </authorList>
    </citation>
    <scope>NUCLEOTIDE SEQUENCE</scope>
    <source>
        <strain evidence="1">LEGE 07310</strain>
    </source>
</reference>
<dbReference type="AlphaFoldDB" id="A0A8J7A6D9"/>
<proteinExistence type="predicted"/>
<organism evidence="1 2">
    <name type="scientific">Vasconcelosia minhoensis LEGE 07310</name>
    <dbReference type="NCBI Taxonomy" id="915328"/>
    <lineage>
        <taxon>Bacteria</taxon>
        <taxon>Bacillati</taxon>
        <taxon>Cyanobacteriota</taxon>
        <taxon>Cyanophyceae</taxon>
        <taxon>Nodosilineales</taxon>
        <taxon>Cymatolegaceae</taxon>
        <taxon>Vasconcelosia</taxon>
        <taxon>Vasconcelosia minhoensis</taxon>
    </lineage>
</organism>
<comment type="caution">
    <text evidence="1">The sequence shown here is derived from an EMBL/GenBank/DDBJ whole genome shotgun (WGS) entry which is preliminary data.</text>
</comment>
<dbReference type="Proteomes" id="UP000636505">
    <property type="component" value="Unassembled WGS sequence"/>
</dbReference>